<reference evidence="2" key="1">
    <citation type="journal article" date="2020" name="Nat. Genet.">
        <title>Genomic diversifications of five Gossypium allopolyploid species and their impact on cotton improvement.</title>
        <authorList>
            <person name="Chen Z.J."/>
            <person name="Sreedasyam A."/>
            <person name="Ando A."/>
            <person name="Song Q."/>
            <person name="De Santiago L.M."/>
            <person name="Hulse-Kemp A.M."/>
            <person name="Ding M."/>
            <person name="Ye W."/>
            <person name="Kirkbride R.C."/>
            <person name="Jenkins J."/>
            <person name="Plott C."/>
            <person name="Lovell J."/>
            <person name="Lin Y.M."/>
            <person name="Vaughn R."/>
            <person name="Liu B."/>
            <person name="Simpson S."/>
            <person name="Scheffler B.E."/>
            <person name="Wen L."/>
            <person name="Saski C.A."/>
            <person name="Grover C.E."/>
            <person name="Hu G."/>
            <person name="Conover J.L."/>
            <person name="Carlson J.W."/>
            <person name="Shu S."/>
            <person name="Boston L.B."/>
            <person name="Williams M."/>
            <person name="Peterson D.G."/>
            <person name="McGee K."/>
            <person name="Jones D.C."/>
            <person name="Wendel J.F."/>
            <person name="Stelly D.M."/>
            <person name="Grimwood J."/>
            <person name="Schmutz J."/>
        </authorList>
    </citation>
    <scope>NUCLEOTIDE SEQUENCE [LARGE SCALE GENOMIC DNA]</scope>
    <source>
        <strain evidence="2">cv. TM-1</strain>
    </source>
</reference>
<reference evidence="3" key="2">
    <citation type="submission" date="2025-08" db="UniProtKB">
        <authorList>
            <consortium name="RefSeq"/>
        </authorList>
    </citation>
    <scope>IDENTIFICATION</scope>
</reference>
<gene>
    <name evidence="3" type="primary">LOC107960928</name>
</gene>
<dbReference type="KEGG" id="ghi:107960928"/>
<feature type="compositionally biased region" description="Basic and acidic residues" evidence="1">
    <location>
        <begin position="96"/>
        <end position="107"/>
    </location>
</feature>
<dbReference type="OrthoDB" id="1002000at2759"/>
<dbReference type="Proteomes" id="UP000818029">
    <property type="component" value="Chromosome A08"/>
</dbReference>
<organism evidence="2 3">
    <name type="scientific">Gossypium hirsutum</name>
    <name type="common">Upland cotton</name>
    <name type="synonym">Gossypium mexicanum</name>
    <dbReference type="NCBI Taxonomy" id="3635"/>
    <lineage>
        <taxon>Eukaryota</taxon>
        <taxon>Viridiplantae</taxon>
        <taxon>Streptophyta</taxon>
        <taxon>Embryophyta</taxon>
        <taxon>Tracheophyta</taxon>
        <taxon>Spermatophyta</taxon>
        <taxon>Magnoliopsida</taxon>
        <taxon>eudicotyledons</taxon>
        <taxon>Gunneridae</taxon>
        <taxon>Pentapetalae</taxon>
        <taxon>rosids</taxon>
        <taxon>malvids</taxon>
        <taxon>Malvales</taxon>
        <taxon>Malvaceae</taxon>
        <taxon>Malvoideae</taxon>
        <taxon>Gossypium</taxon>
    </lineage>
</organism>
<evidence type="ECO:0000256" key="1">
    <source>
        <dbReference type="SAM" id="MobiDB-lite"/>
    </source>
</evidence>
<accession>A0A1U8PQP0</accession>
<dbReference type="Pfam" id="PF14223">
    <property type="entry name" value="Retrotran_gag_2"/>
    <property type="match status" value="1"/>
</dbReference>
<proteinExistence type="predicted"/>
<feature type="region of interest" description="Disordered" evidence="1">
    <location>
        <begin position="87"/>
        <end position="107"/>
    </location>
</feature>
<name>A0A1U8PQP0_GOSHI</name>
<evidence type="ECO:0000313" key="3">
    <source>
        <dbReference type="RefSeq" id="XP_016752668.1"/>
    </source>
</evidence>
<protein>
    <submittedName>
        <fullName evidence="3">Uncharacterized protein</fullName>
    </submittedName>
</protein>
<dbReference type="GeneID" id="107960928"/>
<dbReference type="RefSeq" id="XP_016752668.1">
    <property type="nucleotide sequence ID" value="XM_016897179.1"/>
</dbReference>
<evidence type="ECO:0000313" key="2">
    <source>
        <dbReference type="Proteomes" id="UP000818029"/>
    </source>
</evidence>
<dbReference type="AlphaFoldDB" id="A0A1U8PQP0"/>
<dbReference type="PaxDb" id="3635-A0A1U8PQP0"/>
<keyword evidence="2" id="KW-1185">Reference proteome</keyword>
<sequence length="107" mass="12140">MVEGTPVGTHVLKMIDYIESLEKLGFPLCVELATDVILQSLPDSFSQIFLNFNMNKINKTLPQLLNMLQNAESNMKKVRPKPILMVRMDKRKGKAKPKDNAKSKPNK</sequence>